<keyword evidence="3" id="KW-1185">Reference proteome</keyword>
<dbReference type="Pfam" id="PF14238">
    <property type="entry name" value="DUF4340"/>
    <property type="match status" value="1"/>
</dbReference>
<dbReference type="InterPro" id="IPR025641">
    <property type="entry name" value="DUF4340"/>
</dbReference>
<reference evidence="2 3" key="1">
    <citation type="journal article" date="2014" name="Antonie Van Leeuwenhoek">
        <title>Hyphomonas beringensis sp. nov. and Hyphomonas chukchiensis sp. nov., isolated from surface seawater of the Bering Sea and Chukchi Sea.</title>
        <authorList>
            <person name="Li C."/>
            <person name="Lai Q."/>
            <person name="Li G."/>
            <person name="Dong C."/>
            <person name="Wang J."/>
            <person name="Liao Y."/>
            <person name="Shao Z."/>
        </authorList>
    </citation>
    <scope>NUCLEOTIDE SEQUENCE [LARGE SCALE GENOMIC DNA]</scope>
    <source>
        <strain evidence="2 3">22II1-22F38</strain>
    </source>
</reference>
<dbReference type="PATRIC" id="fig|1280948.3.peg.835"/>
<accession>A0A059EA24</accession>
<dbReference type="AlphaFoldDB" id="A0A059EA24"/>
<evidence type="ECO:0000259" key="1">
    <source>
        <dbReference type="Pfam" id="PF14238"/>
    </source>
</evidence>
<evidence type="ECO:0000313" key="2">
    <source>
        <dbReference type="EMBL" id="KCZ64503.1"/>
    </source>
</evidence>
<dbReference type="OrthoDB" id="7359157at2"/>
<gene>
    <name evidence="2" type="ORF">HY36_12985</name>
</gene>
<feature type="domain" description="DUF4340" evidence="1">
    <location>
        <begin position="80"/>
        <end position="207"/>
    </location>
</feature>
<protein>
    <recommendedName>
        <fullName evidence="1">DUF4340 domain-containing protein</fullName>
    </recommendedName>
</protein>
<proteinExistence type="predicted"/>
<dbReference type="RefSeq" id="WP_035548880.1">
    <property type="nucleotide sequence ID" value="NZ_AWFH01000003.1"/>
</dbReference>
<dbReference type="STRING" id="1280948.HY36_12985"/>
<dbReference type="Proteomes" id="UP000024547">
    <property type="component" value="Unassembled WGS sequence"/>
</dbReference>
<evidence type="ECO:0000313" key="3">
    <source>
        <dbReference type="Proteomes" id="UP000024547"/>
    </source>
</evidence>
<sequence>MSDLRTKQRIRRLQIMGGIAAGLTLLSLAAYSFDGPSMRASERDGQKVIPDFAAIRAEASAIRVSLSDEAYTLVNTQEGWKMGDEDGYPVRPDRLAELATGLEALSWGEGRTRDPDKLNRIGLGDPRDGGTGALIEIIDDNGQVAASLITGRKDSQLYGRLPDQEQAFQVVGDLPPFYNHDAWLDFDIFEINSDAISAVRIFDSVGESLYLQRSVGSSDRSFIPGPPFQNFKLVSRMAASTPALALTRFDPIGVKPASELQTRFVGRHITETHDGLEVDVHAFREPDGYFVTIRAIEAGEGAHRGSTINDKAEGWAFQLAEYDWNEFTPRVSSIVRPPALALEADQPN</sequence>
<dbReference type="EMBL" id="AWFH01000003">
    <property type="protein sequence ID" value="KCZ64503.1"/>
    <property type="molecule type" value="Genomic_DNA"/>
</dbReference>
<name>A0A059EA24_9PROT</name>
<organism evidence="2 3">
    <name type="scientific">Hyphomonas atlantica</name>
    <dbReference type="NCBI Taxonomy" id="1280948"/>
    <lineage>
        <taxon>Bacteria</taxon>
        <taxon>Pseudomonadati</taxon>
        <taxon>Pseudomonadota</taxon>
        <taxon>Alphaproteobacteria</taxon>
        <taxon>Hyphomonadales</taxon>
        <taxon>Hyphomonadaceae</taxon>
        <taxon>Hyphomonas</taxon>
    </lineage>
</organism>
<comment type="caution">
    <text evidence="2">The sequence shown here is derived from an EMBL/GenBank/DDBJ whole genome shotgun (WGS) entry which is preliminary data.</text>
</comment>
<dbReference type="eggNOG" id="ENOG5031SVN">
    <property type="taxonomic scope" value="Bacteria"/>
</dbReference>